<feature type="transmembrane region" description="Helical" evidence="6">
    <location>
        <begin position="12"/>
        <end position="34"/>
    </location>
</feature>
<dbReference type="GO" id="GO:0006465">
    <property type="term" value="P:signal peptide processing"/>
    <property type="evidence" value="ECO:0007669"/>
    <property type="project" value="InterPro"/>
</dbReference>
<dbReference type="InterPro" id="IPR004634">
    <property type="entry name" value="Pept_S49_pIV"/>
</dbReference>
<accession>A0A7G9S991</accession>
<dbReference type="PIRSF" id="PIRSF001217">
    <property type="entry name" value="Protease_4_SppA"/>
    <property type="match status" value="1"/>
</dbReference>
<protein>
    <submittedName>
        <fullName evidence="8">Signal peptide peptidase SppA</fullName>
    </submittedName>
</protein>
<keyword evidence="6" id="KW-0812">Transmembrane</keyword>
<dbReference type="InterPro" id="IPR002142">
    <property type="entry name" value="Peptidase_S49"/>
</dbReference>
<evidence type="ECO:0000256" key="6">
    <source>
        <dbReference type="SAM" id="Phobius"/>
    </source>
</evidence>
<comment type="similarity">
    <text evidence="1">Belongs to the peptidase S49 family.</text>
</comment>
<evidence type="ECO:0000256" key="4">
    <source>
        <dbReference type="ARBA" id="ARBA00022825"/>
    </source>
</evidence>
<reference evidence="8 9" key="1">
    <citation type="submission" date="2020-08" db="EMBL/GenBank/DDBJ databases">
        <title>Genome sequence of Sphingomonas rhizophila KACC 19189T.</title>
        <authorList>
            <person name="Hyun D.-W."/>
            <person name="Bae J.-W."/>
        </authorList>
    </citation>
    <scope>NUCLEOTIDE SEQUENCE [LARGE SCALE GENOMIC DNA]</scope>
    <source>
        <strain evidence="8 9">KACC 19189</strain>
    </source>
</reference>
<evidence type="ECO:0000256" key="3">
    <source>
        <dbReference type="ARBA" id="ARBA00022801"/>
    </source>
</evidence>
<dbReference type="AlphaFoldDB" id="A0A7G9S991"/>
<dbReference type="CDD" id="cd07023">
    <property type="entry name" value="S49_Sppa_N_C"/>
    <property type="match status" value="1"/>
</dbReference>
<keyword evidence="2" id="KW-0645">Protease</keyword>
<feature type="domain" description="Peptidase S49" evidence="7">
    <location>
        <begin position="374"/>
        <end position="525"/>
    </location>
</feature>
<organism evidence="8 9">
    <name type="scientific">Sphingomonas rhizophila</name>
    <dbReference type="NCBI Taxonomy" id="2071607"/>
    <lineage>
        <taxon>Bacteria</taxon>
        <taxon>Pseudomonadati</taxon>
        <taxon>Pseudomonadota</taxon>
        <taxon>Alphaproteobacteria</taxon>
        <taxon>Sphingomonadales</taxon>
        <taxon>Sphingomonadaceae</taxon>
        <taxon>Sphingomonas</taxon>
    </lineage>
</organism>
<feature type="active site" description="Proton donor/acceptor" evidence="5">
    <location>
        <position position="191"/>
    </location>
</feature>
<dbReference type="Gene3D" id="3.90.226.10">
    <property type="entry name" value="2-enoyl-CoA Hydratase, Chain A, domain 1"/>
    <property type="match status" value="3"/>
</dbReference>
<keyword evidence="3" id="KW-0378">Hydrolase</keyword>
<evidence type="ECO:0000256" key="5">
    <source>
        <dbReference type="PIRSR" id="PIRSR001217-1"/>
    </source>
</evidence>
<dbReference type="EMBL" id="CP060717">
    <property type="protein sequence ID" value="QNN64416.1"/>
    <property type="molecule type" value="Genomic_DNA"/>
</dbReference>
<dbReference type="InterPro" id="IPR029045">
    <property type="entry name" value="ClpP/crotonase-like_dom_sf"/>
</dbReference>
<evidence type="ECO:0000256" key="1">
    <source>
        <dbReference type="ARBA" id="ARBA00008683"/>
    </source>
</evidence>
<keyword evidence="4" id="KW-0720">Serine protease</keyword>
<dbReference type="InterPro" id="IPR047217">
    <property type="entry name" value="S49_SppA_67K_type_N"/>
</dbReference>
<dbReference type="RefSeq" id="WP_187541416.1">
    <property type="nucleotide sequence ID" value="NZ_CP060717.1"/>
</dbReference>
<keyword evidence="9" id="KW-1185">Reference proteome</keyword>
<dbReference type="Gene3D" id="6.20.330.10">
    <property type="match status" value="1"/>
</dbReference>
<feature type="domain" description="Peptidase S49" evidence="7">
    <location>
        <begin position="124"/>
        <end position="280"/>
    </location>
</feature>
<evidence type="ECO:0000259" key="7">
    <source>
        <dbReference type="Pfam" id="PF01343"/>
    </source>
</evidence>
<evidence type="ECO:0000313" key="9">
    <source>
        <dbReference type="Proteomes" id="UP000515955"/>
    </source>
</evidence>
<name>A0A7G9S991_9SPHN</name>
<sequence>MKFVRGVWKLLVGIKDLMVLIFMLLFFSLLYAGLKSSPKPLGEGILLVDLDGSLVEQPSLPSTAEILSGSASRIREHRLSEIVQSLDAARGDPRIKAVAFDLDGFLGGGQTAIATLGEAMDRVRRSGKPVVTFATAYTDDRYQLAAHSSEVWLSPMGAVAVAGPGGTNLYFKGLFDKLGVTAHIYRVGTYKAAVEPFERTGMSPEARENAQALAGALLETWRQDVTKARPKASAGLTRYLANPVAVAAGAGGDLARAAMQVGLVDRLGERHQFEARLAELGGDDRRLPGGFKRVAVRDYAHRTAPPGGPIGVVTVAGTIVDGTAGPGTAAGETIARAIEKAVANDAIKALIVRIDSPGGSVTASERIRQAILAAKAKGIPVVASMGNVAASGGYWVATPANVIFAEPSTITGSIGVFGILPSFEGSLAKLGITTDGVKTSPLSGEPDLLAGPSPVADALLQTGVESTYRRFLAIVAQSRKKSPAEIDRIAQGRVWDGGTARQIGLVDRFGGLDDAIEAAAAAAKLGDERGVTLLEAGPTLTSQLLGMVQGEPRDDSEAPDAWSSLAPAPKTLLAEAMARLEAVLDGPAIQATCLECPAVAPANLGRTTPPTASAWARVAAWLAG</sequence>
<evidence type="ECO:0000313" key="8">
    <source>
        <dbReference type="EMBL" id="QNN64416.1"/>
    </source>
</evidence>
<dbReference type="Pfam" id="PF01343">
    <property type="entry name" value="Peptidase_S49"/>
    <property type="match status" value="2"/>
</dbReference>
<dbReference type="Proteomes" id="UP000515955">
    <property type="component" value="Chromosome"/>
</dbReference>
<keyword evidence="6" id="KW-1133">Transmembrane helix</keyword>
<dbReference type="KEGG" id="srhi:H9L12_08750"/>
<dbReference type="GO" id="GO:0016020">
    <property type="term" value="C:membrane"/>
    <property type="evidence" value="ECO:0007669"/>
    <property type="project" value="InterPro"/>
</dbReference>
<dbReference type="SUPFAM" id="SSF52096">
    <property type="entry name" value="ClpP/crotonase"/>
    <property type="match status" value="2"/>
</dbReference>
<dbReference type="InterPro" id="IPR047272">
    <property type="entry name" value="S49_SppA_C"/>
</dbReference>
<feature type="active site" description="Nucleophile" evidence="5">
    <location>
        <position position="391"/>
    </location>
</feature>
<dbReference type="PANTHER" id="PTHR33209:SF1">
    <property type="entry name" value="PEPTIDASE S49 DOMAIN-CONTAINING PROTEIN"/>
    <property type="match status" value="1"/>
</dbReference>
<evidence type="ECO:0000256" key="2">
    <source>
        <dbReference type="ARBA" id="ARBA00022670"/>
    </source>
</evidence>
<dbReference type="GO" id="GO:0008236">
    <property type="term" value="F:serine-type peptidase activity"/>
    <property type="evidence" value="ECO:0007669"/>
    <property type="project" value="UniProtKB-KW"/>
</dbReference>
<keyword evidence="6" id="KW-0472">Membrane</keyword>
<gene>
    <name evidence="8" type="primary">sppA</name>
    <name evidence="8" type="ORF">H9L12_08750</name>
</gene>
<dbReference type="PANTHER" id="PTHR33209">
    <property type="entry name" value="PROTEASE 4"/>
    <property type="match status" value="1"/>
</dbReference>
<dbReference type="NCBIfam" id="TIGR00705">
    <property type="entry name" value="SppA_67K"/>
    <property type="match status" value="1"/>
</dbReference>
<dbReference type="CDD" id="cd07018">
    <property type="entry name" value="S49_SppA_67K_type"/>
    <property type="match status" value="1"/>
</dbReference>
<proteinExistence type="inferred from homology"/>